<keyword evidence="7" id="KW-0175">Coiled coil</keyword>
<dbReference type="Pfam" id="PF13181">
    <property type="entry name" value="TPR_8"/>
    <property type="match status" value="2"/>
</dbReference>
<evidence type="ECO:0000256" key="5">
    <source>
        <dbReference type="ARBA" id="ARBA00038253"/>
    </source>
</evidence>
<dbReference type="PROSITE" id="PS50005">
    <property type="entry name" value="TPR"/>
    <property type="match status" value="1"/>
</dbReference>
<dbReference type="InterPro" id="IPR016032">
    <property type="entry name" value="Sig_transdc_resp-reg_C-effctor"/>
</dbReference>
<dbReference type="GO" id="GO:0006355">
    <property type="term" value="P:regulation of DNA-templated transcription"/>
    <property type="evidence" value="ECO:0007669"/>
    <property type="project" value="InterPro"/>
</dbReference>
<dbReference type="PANTHER" id="PTHR46630">
    <property type="entry name" value="TETRATRICOPEPTIDE REPEAT PROTEIN 29"/>
    <property type="match status" value="1"/>
</dbReference>
<evidence type="ECO:0000256" key="4">
    <source>
        <dbReference type="ARBA" id="ARBA00022803"/>
    </source>
</evidence>
<dbReference type="InterPro" id="IPR019734">
    <property type="entry name" value="TPR_rpt"/>
</dbReference>
<dbReference type="Gene3D" id="1.10.10.10">
    <property type="entry name" value="Winged helix-like DNA-binding domain superfamily/Winged helix DNA-binding domain"/>
    <property type="match status" value="1"/>
</dbReference>
<evidence type="ECO:0000256" key="1">
    <source>
        <dbReference type="ARBA" id="ARBA00004496"/>
    </source>
</evidence>
<keyword evidence="4 6" id="KW-0802">TPR repeat</keyword>
<dbReference type="Gene3D" id="1.25.40.10">
    <property type="entry name" value="Tetratricopeptide repeat domain"/>
    <property type="match status" value="1"/>
</dbReference>
<proteinExistence type="inferred from homology"/>
<dbReference type="PANTHER" id="PTHR46630:SF1">
    <property type="entry name" value="TETRATRICOPEPTIDE REPEAT PROTEIN 29"/>
    <property type="match status" value="1"/>
</dbReference>
<sequence length="445" mass="52268">MGGFKKYDRPDGVAYTMNSLGSIYYTLGEKEMAASYYDQSSEIFLKRNDSLGLAVYYANVNKILLEEGKDDLARTQLKKAVRIFEKYHSYENEIIAIMFLGDLEIHAGNTAFAREYLDRAYKKSKDYFKNKIFQGHILLHYGHLYKDQKQTDKAIEYYHKGINIAGDAHIDQIALKQLSDLYIAQKKYEKGNYYLAKYYQVSDSLKGATVKSEIEGIRWNSEIKEQKYKNQLLNIQYEIEKQKRLNQTKTSIIIIFAVVGAIVVVSLLYRNKKRAFYISELEKKGLLEKIKSDEKIKKMHQEKYEYELDKKNQELVAINVLLLSKNQFLAEIEKVLEHNKNIGEIENELKKAIRKLNIQEKGWEQFKSAFEKVHPLFFKTIQTEYPQLSKTEIRICSYIKINMSNQEIAALLNIEYRSVIVARSRIRKKLNLKQNEELDELIKLW</sequence>
<feature type="coiled-coil region" evidence="7">
    <location>
        <begin position="335"/>
        <end position="362"/>
    </location>
</feature>
<name>A0A4R7F687_9FLAO</name>
<keyword evidence="3" id="KW-0677">Repeat</keyword>
<dbReference type="Proteomes" id="UP000295215">
    <property type="component" value="Unassembled WGS sequence"/>
</dbReference>
<dbReference type="InterPro" id="IPR011990">
    <property type="entry name" value="TPR-like_helical_dom_sf"/>
</dbReference>
<reference evidence="10 11" key="1">
    <citation type="submission" date="2019-03" db="EMBL/GenBank/DDBJ databases">
        <title>Genomic Encyclopedia of Archaeal and Bacterial Type Strains, Phase II (KMG-II): from individual species to whole genera.</title>
        <authorList>
            <person name="Goeker M."/>
        </authorList>
    </citation>
    <scope>NUCLEOTIDE SEQUENCE [LARGE SCALE GENOMIC DNA]</scope>
    <source>
        <strain evidence="10 11">DSM 28213</strain>
    </source>
</reference>
<evidence type="ECO:0000256" key="2">
    <source>
        <dbReference type="ARBA" id="ARBA00022490"/>
    </source>
</evidence>
<keyword evidence="8" id="KW-1133">Transmembrane helix</keyword>
<dbReference type="EMBL" id="SOAG01000004">
    <property type="protein sequence ID" value="TDS64290.1"/>
    <property type="molecule type" value="Genomic_DNA"/>
</dbReference>
<comment type="caution">
    <text evidence="10">The sequence shown here is derived from an EMBL/GenBank/DDBJ whole genome shotgun (WGS) entry which is preliminary data.</text>
</comment>
<gene>
    <name evidence="10" type="ORF">C8P70_1046</name>
</gene>
<evidence type="ECO:0000256" key="3">
    <source>
        <dbReference type="ARBA" id="ARBA00022737"/>
    </source>
</evidence>
<dbReference type="GO" id="GO:0005737">
    <property type="term" value="C:cytoplasm"/>
    <property type="evidence" value="ECO:0007669"/>
    <property type="project" value="UniProtKB-SubCell"/>
</dbReference>
<evidence type="ECO:0000259" key="9">
    <source>
        <dbReference type="SMART" id="SM00421"/>
    </source>
</evidence>
<dbReference type="SUPFAM" id="SSF46894">
    <property type="entry name" value="C-terminal effector domain of the bipartite response regulators"/>
    <property type="match status" value="1"/>
</dbReference>
<dbReference type="InterPro" id="IPR051476">
    <property type="entry name" value="Bac_ResReg_Asp_Phosphatase"/>
</dbReference>
<evidence type="ECO:0000256" key="8">
    <source>
        <dbReference type="SAM" id="Phobius"/>
    </source>
</evidence>
<feature type="repeat" description="TPR" evidence="6">
    <location>
        <begin position="135"/>
        <end position="168"/>
    </location>
</feature>
<dbReference type="InterPro" id="IPR036388">
    <property type="entry name" value="WH-like_DNA-bd_sf"/>
</dbReference>
<comment type="subcellular location">
    <subcellularLocation>
        <location evidence="1">Cytoplasm</location>
    </subcellularLocation>
</comment>
<evidence type="ECO:0000256" key="6">
    <source>
        <dbReference type="PROSITE-ProRule" id="PRU00339"/>
    </source>
</evidence>
<keyword evidence="11" id="KW-1185">Reference proteome</keyword>
<evidence type="ECO:0000313" key="10">
    <source>
        <dbReference type="EMBL" id="TDS64290.1"/>
    </source>
</evidence>
<dbReference type="AlphaFoldDB" id="A0A4R7F687"/>
<organism evidence="10 11">
    <name type="scientific">Myroides indicus</name>
    <dbReference type="NCBI Taxonomy" id="1323422"/>
    <lineage>
        <taxon>Bacteria</taxon>
        <taxon>Pseudomonadati</taxon>
        <taxon>Bacteroidota</taxon>
        <taxon>Flavobacteriia</taxon>
        <taxon>Flavobacteriales</taxon>
        <taxon>Flavobacteriaceae</taxon>
        <taxon>Myroides</taxon>
    </lineage>
</organism>
<dbReference type="SMART" id="SM00028">
    <property type="entry name" value="TPR"/>
    <property type="match status" value="4"/>
</dbReference>
<dbReference type="GO" id="GO:0003677">
    <property type="term" value="F:DNA binding"/>
    <property type="evidence" value="ECO:0007669"/>
    <property type="project" value="InterPro"/>
</dbReference>
<keyword evidence="8" id="KW-0812">Transmembrane</keyword>
<dbReference type="SUPFAM" id="SSF48452">
    <property type="entry name" value="TPR-like"/>
    <property type="match status" value="1"/>
</dbReference>
<evidence type="ECO:0000256" key="7">
    <source>
        <dbReference type="SAM" id="Coils"/>
    </source>
</evidence>
<feature type="domain" description="HTH luxR-type" evidence="9">
    <location>
        <begin position="385"/>
        <end position="442"/>
    </location>
</feature>
<protein>
    <submittedName>
        <fullName evidence="10">Tetratricopeptide repeat protein</fullName>
    </submittedName>
</protein>
<keyword evidence="2" id="KW-0963">Cytoplasm</keyword>
<accession>A0A4R7F687</accession>
<dbReference type="SMART" id="SM00421">
    <property type="entry name" value="HTH_LUXR"/>
    <property type="match status" value="1"/>
</dbReference>
<dbReference type="Pfam" id="PF00196">
    <property type="entry name" value="GerE"/>
    <property type="match status" value="1"/>
</dbReference>
<feature type="transmembrane region" description="Helical" evidence="8">
    <location>
        <begin position="251"/>
        <end position="269"/>
    </location>
</feature>
<dbReference type="InterPro" id="IPR000792">
    <property type="entry name" value="Tscrpt_reg_LuxR_C"/>
</dbReference>
<comment type="similarity">
    <text evidence="5">Belongs to the Rap family.</text>
</comment>
<evidence type="ECO:0000313" key="11">
    <source>
        <dbReference type="Proteomes" id="UP000295215"/>
    </source>
</evidence>
<keyword evidence="8" id="KW-0472">Membrane</keyword>